<evidence type="ECO:0000256" key="1">
    <source>
        <dbReference type="ARBA" id="ARBA00023015"/>
    </source>
</evidence>
<dbReference type="STRING" id="442341.SAMN04487959_10287"/>
<dbReference type="InterPro" id="IPR018060">
    <property type="entry name" value="HTH_AraC"/>
</dbReference>
<gene>
    <name evidence="5" type="ORF">DFO67_103219</name>
    <name evidence="4" type="ORF">SAMN04487959_10287</name>
</gene>
<dbReference type="PANTHER" id="PTHR43130">
    <property type="entry name" value="ARAC-FAMILY TRANSCRIPTIONAL REGULATOR"/>
    <property type="match status" value="1"/>
</dbReference>
<dbReference type="InterPro" id="IPR009057">
    <property type="entry name" value="Homeodomain-like_sf"/>
</dbReference>
<protein>
    <submittedName>
        <fullName evidence="5">AraC family transcriptional regulator with amidase-like domain</fullName>
    </submittedName>
    <submittedName>
        <fullName evidence="4">Transcriptional regulator GlxA family, contains an amidase domain and an AraC-type DNA-binding HTH domain</fullName>
    </submittedName>
</protein>
<dbReference type="GO" id="GO:0003700">
    <property type="term" value="F:DNA-binding transcription factor activity"/>
    <property type="evidence" value="ECO:0007669"/>
    <property type="project" value="InterPro"/>
</dbReference>
<name>A0A1I2YRK8_9GAMM</name>
<dbReference type="RefSeq" id="WP_092843219.1">
    <property type="nucleotide sequence ID" value="NZ_FOPY01000002.1"/>
</dbReference>
<dbReference type="Gene3D" id="1.10.10.60">
    <property type="entry name" value="Homeodomain-like"/>
    <property type="match status" value="2"/>
</dbReference>
<accession>A0A1I2YRK8</accession>
<proteinExistence type="predicted"/>
<dbReference type="PROSITE" id="PS01124">
    <property type="entry name" value="HTH_ARAC_FAMILY_2"/>
    <property type="match status" value="1"/>
</dbReference>
<dbReference type="EMBL" id="FOPY01000002">
    <property type="protein sequence ID" value="SFH27909.1"/>
    <property type="molecule type" value="Genomic_DNA"/>
</dbReference>
<dbReference type="Pfam" id="PF01965">
    <property type="entry name" value="DJ-1_PfpI"/>
    <property type="match status" value="1"/>
</dbReference>
<dbReference type="InterPro" id="IPR029062">
    <property type="entry name" value="Class_I_gatase-like"/>
</dbReference>
<dbReference type="InterPro" id="IPR052158">
    <property type="entry name" value="INH-QAR"/>
</dbReference>
<dbReference type="OrthoDB" id="9803764at2"/>
<dbReference type="InterPro" id="IPR002818">
    <property type="entry name" value="DJ-1/PfpI"/>
</dbReference>
<keyword evidence="4" id="KW-0238">DNA-binding</keyword>
<dbReference type="Gene3D" id="3.40.50.880">
    <property type="match status" value="1"/>
</dbReference>
<dbReference type="Pfam" id="PF12833">
    <property type="entry name" value="HTH_18"/>
    <property type="match status" value="1"/>
</dbReference>
<feature type="domain" description="HTH araC/xylS-type" evidence="3">
    <location>
        <begin position="233"/>
        <end position="331"/>
    </location>
</feature>
<reference evidence="4 6" key="1">
    <citation type="submission" date="2016-10" db="EMBL/GenBank/DDBJ databases">
        <authorList>
            <person name="de Groot N.N."/>
        </authorList>
    </citation>
    <scope>NUCLEOTIDE SEQUENCE [LARGE SCALE GENOMIC DNA]</scope>
    <source>
        <strain evidence="4 6">CGMCC 1.6848</strain>
    </source>
</reference>
<dbReference type="SUPFAM" id="SSF52317">
    <property type="entry name" value="Class I glutamine amidotransferase-like"/>
    <property type="match status" value="1"/>
</dbReference>
<evidence type="ECO:0000256" key="2">
    <source>
        <dbReference type="ARBA" id="ARBA00023163"/>
    </source>
</evidence>
<dbReference type="PANTHER" id="PTHR43130:SF3">
    <property type="entry name" value="HTH-TYPE TRANSCRIPTIONAL REGULATOR RV1931C"/>
    <property type="match status" value="1"/>
</dbReference>
<evidence type="ECO:0000313" key="7">
    <source>
        <dbReference type="Proteomes" id="UP000294489"/>
    </source>
</evidence>
<keyword evidence="1" id="KW-0805">Transcription regulation</keyword>
<keyword evidence="2" id="KW-0804">Transcription</keyword>
<evidence type="ECO:0000313" key="6">
    <source>
        <dbReference type="Proteomes" id="UP000199040"/>
    </source>
</evidence>
<keyword evidence="6" id="KW-1185">Reference proteome</keyword>
<evidence type="ECO:0000313" key="4">
    <source>
        <dbReference type="EMBL" id="SFH27909.1"/>
    </source>
</evidence>
<dbReference type="EMBL" id="SOEC01000003">
    <property type="protein sequence ID" value="TDX31621.1"/>
    <property type="molecule type" value="Genomic_DNA"/>
</dbReference>
<reference evidence="5 7" key="2">
    <citation type="submission" date="2019-03" db="EMBL/GenBank/DDBJ databases">
        <title>Freshwater and sediment microbial communities from various areas in North America, analyzing microbe dynamics in response to fracking.</title>
        <authorList>
            <person name="Lamendella R."/>
        </authorList>
    </citation>
    <scope>NUCLEOTIDE SEQUENCE [LARGE SCALE GENOMIC DNA]</scope>
    <source>
        <strain evidence="5 7">6_TX</strain>
    </source>
</reference>
<dbReference type="SMART" id="SM00342">
    <property type="entry name" value="HTH_ARAC"/>
    <property type="match status" value="1"/>
</dbReference>
<dbReference type="GO" id="GO:0043565">
    <property type="term" value="F:sequence-specific DNA binding"/>
    <property type="evidence" value="ECO:0007669"/>
    <property type="project" value="InterPro"/>
</dbReference>
<organism evidence="4 6">
    <name type="scientific">Modicisalibacter xianhensis</name>
    <dbReference type="NCBI Taxonomy" id="442341"/>
    <lineage>
        <taxon>Bacteria</taxon>
        <taxon>Pseudomonadati</taxon>
        <taxon>Pseudomonadota</taxon>
        <taxon>Gammaproteobacteria</taxon>
        <taxon>Oceanospirillales</taxon>
        <taxon>Halomonadaceae</taxon>
        <taxon>Modicisalibacter</taxon>
    </lineage>
</organism>
<dbReference type="AlphaFoldDB" id="A0A1I2YRK8"/>
<evidence type="ECO:0000259" key="3">
    <source>
        <dbReference type="PROSITE" id="PS01124"/>
    </source>
</evidence>
<dbReference type="SUPFAM" id="SSF46689">
    <property type="entry name" value="Homeodomain-like"/>
    <property type="match status" value="2"/>
</dbReference>
<sequence length="340" mass="37584">MAATIKPVVALLAPPEATASTLYGLFDLFSSAGRDWNAVMHGRPGESRLAPVIVSRDGRGFRAGNGAWIEPDAALSECPRPQAVCIPDLMVAPDEPLSGRYLTELAWLRHCHSQGALLAAACTGALLLAEANLLTNRDATTHWAYCDALAKRHPEIRVHANRALVATGDGERIIMAGGGTSWLDLALFLVARLLDTEEAMHLARLYLIDWHREGQQPFAALTASRQVEDAVIGKCQIWAAQHYDTHAPVAEMIQLSGLTERSFKRRFKSATGMTPIEYVHTLRLEEAKLLLETTDTPIEAIAGDVGYEDPSFFRQLFMRRVALTPGQYRRRFRTMRLAMQ</sequence>
<dbReference type="Proteomes" id="UP000294489">
    <property type="component" value="Unassembled WGS sequence"/>
</dbReference>
<dbReference type="Proteomes" id="UP000199040">
    <property type="component" value="Unassembled WGS sequence"/>
</dbReference>
<evidence type="ECO:0000313" key="5">
    <source>
        <dbReference type="EMBL" id="TDX31621.1"/>
    </source>
</evidence>